<keyword evidence="8" id="KW-1185">Reference proteome</keyword>
<sequence length="257" mass="28227">MDEECDQNYDDVMDYGANIPKDASLLNSNVGLNTSHAPINNIPHVDGSHHAMAAALSGTIQQPGQLFRASPLSALIQQQQHRASALRQQLPSSHFLPLGATKYPTADGERRPPQVTPTSTSIPPAEATRLSETSLEAKFEEDKALLELLRQLEHFTPIIPDPLMDMVMARAGLDSPDVKLKRLLALMAQKFITDVAQDAMQYSRIRSNGVAAPATTAPTSKADRKASKERRFVLTLEDLNAALQDHGVVSRRPPYYR</sequence>
<dbReference type="RefSeq" id="XP_013239246.1">
    <property type="nucleotide sequence ID" value="XM_013383792.1"/>
</dbReference>
<evidence type="ECO:0000256" key="4">
    <source>
        <dbReference type="ARBA" id="ARBA00023242"/>
    </source>
</evidence>
<dbReference type="GO" id="GO:0005669">
    <property type="term" value="C:transcription factor TFIID complex"/>
    <property type="evidence" value="ECO:0007669"/>
    <property type="project" value="TreeGrafter"/>
</dbReference>
<dbReference type="GeneID" id="25258300"/>
<evidence type="ECO:0000256" key="6">
    <source>
        <dbReference type="SAM" id="MobiDB-lite"/>
    </source>
</evidence>
<keyword evidence="4" id="KW-0539">Nucleus</keyword>
<name>A0A098VV63_9MICR</name>
<dbReference type="Proteomes" id="UP000029725">
    <property type="component" value="Unassembled WGS sequence"/>
</dbReference>
<dbReference type="GO" id="GO:0006367">
    <property type="term" value="P:transcription initiation at RNA polymerase II promoter"/>
    <property type="evidence" value="ECO:0007669"/>
    <property type="project" value="TreeGrafter"/>
</dbReference>
<evidence type="ECO:0000256" key="1">
    <source>
        <dbReference type="ARBA" id="ARBA00004123"/>
    </source>
</evidence>
<dbReference type="InterPro" id="IPR003923">
    <property type="entry name" value="TAF10"/>
</dbReference>
<dbReference type="CDD" id="cd07982">
    <property type="entry name" value="HFD_TAF10"/>
    <property type="match status" value="1"/>
</dbReference>
<feature type="region of interest" description="Disordered" evidence="6">
    <location>
        <begin position="95"/>
        <end position="131"/>
    </location>
</feature>
<dbReference type="OrthoDB" id="154356at2759"/>
<dbReference type="EMBL" id="JMKJ01000036">
    <property type="protein sequence ID" value="KGG52810.1"/>
    <property type="molecule type" value="Genomic_DNA"/>
</dbReference>
<reference evidence="7 8" key="1">
    <citation type="submission" date="2014-04" db="EMBL/GenBank/DDBJ databases">
        <title>A new species of microsporidia sheds light on the evolution of extreme parasitism.</title>
        <authorList>
            <person name="Haag K.L."/>
            <person name="James T.Y."/>
            <person name="Larsson R."/>
            <person name="Schaer T.M."/>
            <person name="Refardt D."/>
            <person name="Pombert J.-F."/>
            <person name="Ebert D."/>
        </authorList>
    </citation>
    <scope>NUCLEOTIDE SEQUENCE [LARGE SCALE GENOMIC DNA]</scope>
    <source>
        <strain evidence="7 8">UGP3</strain>
        <tissue evidence="7">Spores</tissue>
    </source>
</reference>
<dbReference type="GO" id="GO:1990841">
    <property type="term" value="F:promoter-specific chromatin binding"/>
    <property type="evidence" value="ECO:0007669"/>
    <property type="project" value="TreeGrafter"/>
</dbReference>
<evidence type="ECO:0000256" key="5">
    <source>
        <dbReference type="ARBA" id="ARBA00025730"/>
    </source>
</evidence>
<dbReference type="PANTHER" id="PTHR21242:SF0">
    <property type="entry name" value="TRANSCRIPTION INITIATION FACTOR TFIID SUBUNIT 10"/>
    <property type="match status" value="1"/>
</dbReference>
<dbReference type="AlphaFoldDB" id="A0A098VV63"/>
<gene>
    <name evidence="7" type="ORF">DI09_132p30</name>
</gene>
<keyword evidence="2" id="KW-0805">Transcription regulation</keyword>
<evidence type="ECO:0000313" key="7">
    <source>
        <dbReference type="EMBL" id="KGG52810.1"/>
    </source>
</evidence>
<comment type="subcellular location">
    <subcellularLocation>
        <location evidence="1">Nucleus</location>
    </subcellularLocation>
</comment>
<dbReference type="HOGENOM" id="CLU_1082148_0_0_1"/>
<proteinExistence type="inferred from homology"/>
<dbReference type="GO" id="GO:0000124">
    <property type="term" value="C:SAGA complex"/>
    <property type="evidence" value="ECO:0007669"/>
    <property type="project" value="TreeGrafter"/>
</dbReference>
<dbReference type="Pfam" id="PF03540">
    <property type="entry name" value="TAF10"/>
    <property type="match status" value="1"/>
</dbReference>
<comment type="caution">
    <text evidence="7">The sequence shown here is derived from an EMBL/GenBank/DDBJ whole genome shotgun (WGS) entry which is preliminary data.</text>
</comment>
<dbReference type="VEuPathDB" id="MicrosporidiaDB:DI09_132p30"/>
<organism evidence="7 8">
    <name type="scientific">Mitosporidium daphniae</name>
    <dbReference type="NCBI Taxonomy" id="1485682"/>
    <lineage>
        <taxon>Eukaryota</taxon>
        <taxon>Fungi</taxon>
        <taxon>Fungi incertae sedis</taxon>
        <taxon>Microsporidia</taxon>
        <taxon>Mitosporidium</taxon>
    </lineage>
</organism>
<evidence type="ECO:0000256" key="2">
    <source>
        <dbReference type="ARBA" id="ARBA00023015"/>
    </source>
</evidence>
<dbReference type="GO" id="GO:0016251">
    <property type="term" value="F:RNA polymerase II general transcription initiation factor activity"/>
    <property type="evidence" value="ECO:0007669"/>
    <property type="project" value="TreeGrafter"/>
</dbReference>
<evidence type="ECO:0000256" key="3">
    <source>
        <dbReference type="ARBA" id="ARBA00023163"/>
    </source>
</evidence>
<evidence type="ECO:0000313" key="8">
    <source>
        <dbReference type="Proteomes" id="UP000029725"/>
    </source>
</evidence>
<evidence type="ECO:0008006" key="9">
    <source>
        <dbReference type="Google" id="ProtNLM"/>
    </source>
</evidence>
<dbReference type="PRINTS" id="PR01443">
    <property type="entry name" value="TFIID30KDSUB"/>
</dbReference>
<comment type="similarity">
    <text evidence="5">Belongs to the TAF10 family.</text>
</comment>
<accession>A0A098VV63</accession>
<dbReference type="PANTHER" id="PTHR21242">
    <property type="entry name" value="TRANSCRIPTION INITIATION FACTOR TFIID SUBUNIT 10"/>
    <property type="match status" value="1"/>
</dbReference>
<keyword evidence="3" id="KW-0804">Transcription</keyword>
<protein>
    <recommendedName>
        <fullName evidence="9">Transcription initiation factor TFIID subunit 10</fullName>
    </recommendedName>
</protein>